<proteinExistence type="predicted"/>
<dbReference type="Proteomes" id="UP000314986">
    <property type="component" value="Unassembled WGS sequence"/>
</dbReference>
<dbReference type="GO" id="GO:0003779">
    <property type="term" value="F:actin binding"/>
    <property type="evidence" value="ECO:0007669"/>
    <property type="project" value="UniProtKB-KW"/>
</dbReference>
<sequence length="219" mass="25013">MEALQVLLSSEDSGKNMLKPADLLRKHNVMAAQVVAQGEVLRHINQRSEEMGRAPGVWDRLQKLNNLHRTLQRLSTARQKRLEQRQAVFEIVQDCEEEQAWIWERWQLVHSATLGRDVSQITASIQKHKTLEAECNSHQSLCYSVVQAGEAMSRGSAGSEGELSEWVNRLRRHWQRLLEAVAGHRTRLQAALLIKQVRERRAERSKCLLSPRGSDGSKV</sequence>
<reference evidence="4" key="3">
    <citation type="journal article" date="2014" name="Nature">
        <title>Elephant shark genome provides unique insights into gnathostome evolution.</title>
        <authorList>
            <consortium name="International Elephant Shark Genome Sequencing Consortium"/>
            <person name="Venkatesh B."/>
            <person name="Lee A.P."/>
            <person name="Ravi V."/>
            <person name="Maurya A.K."/>
            <person name="Lian M.M."/>
            <person name="Swann J.B."/>
            <person name="Ohta Y."/>
            <person name="Flajnik M.F."/>
            <person name="Sutoh Y."/>
            <person name="Kasahara M."/>
            <person name="Hoon S."/>
            <person name="Gangu V."/>
            <person name="Roy S.W."/>
            <person name="Irimia M."/>
            <person name="Korzh V."/>
            <person name="Kondrychyn I."/>
            <person name="Lim Z.W."/>
            <person name="Tay B.H."/>
            <person name="Tohari S."/>
            <person name="Kong K.W."/>
            <person name="Ho S."/>
            <person name="Lorente-Galdos B."/>
            <person name="Quilez J."/>
            <person name="Marques-Bonet T."/>
            <person name="Raney B.J."/>
            <person name="Ingham P.W."/>
            <person name="Tay A."/>
            <person name="Hillier L.W."/>
            <person name="Minx P."/>
            <person name="Boehm T."/>
            <person name="Wilson R.K."/>
            <person name="Brenner S."/>
            <person name="Warren W.C."/>
        </authorList>
    </citation>
    <scope>NUCLEOTIDE SEQUENCE [LARGE SCALE GENOMIC DNA]</scope>
</reference>
<organism evidence="3 4">
    <name type="scientific">Callorhinchus milii</name>
    <name type="common">Ghost shark</name>
    <dbReference type="NCBI Taxonomy" id="7868"/>
    <lineage>
        <taxon>Eukaryota</taxon>
        <taxon>Metazoa</taxon>
        <taxon>Chordata</taxon>
        <taxon>Craniata</taxon>
        <taxon>Vertebrata</taxon>
        <taxon>Chondrichthyes</taxon>
        <taxon>Holocephali</taxon>
        <taxon>Chimaeriformes</taxon>
        <taxon>Callorhinchidae</taxon>
        <taxon>Callorhinchus</taxon>
    </lineage>
</organism>
<dbReference type="CDD" id="cd00176">
    <property type="entry name" value="SPEC"/>
    <property type="match status" value="1"/>
</dbReference>
<reference evidence="4" key="1">
    <citation type="journal article" date="2006" name="Science">
        <title>Ancient noncoding elements conserved in the human genome.</title>
        <authorList>
            <person name="Venkatesh B."/>
            <person name="Kirkness E.F."/>
            <person name="Loh Y.H."/>
            <person name="Halpern A.L."/>
            <person name="Lee A.P."/>
            <person name="Johnson J."/>
            <person name="Dandona N."/>
            <person name="Viswanathan L.D."/>
            <person name="Tay A."/>
            <person name="Venter J.C."/>
            <person name="Strausberg R.L."/>
            <person name="Brenner S."/>
        </authorList>
    </citation>
    <scope>NUCLEOTIDE SEQUENCE [LARGE SCALE GENOMIC DNA]</scope>
</reference>
<reference evidence="3" key="4">
    <citation type="submission" date="2025-08" db="UniProtKB">
        <authorList>
            <consortium name="Ensembl"/>
        </authorList>
    </citation>
    <scope>IDENTIFICATION</scope>
</reference>
<dbReference type="STRING" id="7868.ENSCMIP00000037716"/>
<dbReference type="SUPFAM" id="SSF46966">
    <property type="entry name" value="Spectrin repeat"/>
    <property type="match status" value="1"/>
</dbReference>
<evidence type="ECO:0000313" key="3">
    <source>
        <dbReference type="Ensembl" id="ENSCMIP00000037716.1"/>
    </source>
</evidence>
<name>A0A4W3JE62_CALMI</name>
<dbReference type="Ensembl" id="ENSCMIT00000038261.1">
    <property type="protein sequence ID" value="ENSCMIP00000037716.1"/>
    <property type="gene ID" value="ENSCMIG00000015852.1"/>
</dbReference>
<evidence type="ECO:0000256" key="1">
    <source>
        <dbReference type="ARBA" id="ARBA00022737"/>
    </source>
</evidence>
<dbReference type="AlphaFoldDB" id="A0A4W3JE62"/>
<evidence type="ECO:0000313" key="4">
    <source>
        <dbReference type="Proteomes" id="UP000314986"/>
    </source>
</evidence>
<dbReference type="InParanoid" id="A0A4W3JE62"/>
<dbReference type="PANTHER" id="PTHR11915">
    <property type="entry name" value="SPECTRIN/FILAMIN RELATED CYTOSKELETAL PROTEIN"/>
    <property type="match status" value="1"/>
</dbReference>
<keyword evidence="4" id="KW-1185">Reference proteome</keyword>
<accession>A0A4W3JE62</accession>
<keyword evidence="1" id="KW-0677">Repeat</keyword>
<reference evidence="4" key="2">
    <citation type="journal article" date="2007" name="PLoS Biol.">
        <title>Survey sequencing and comparative analysis of the elephant shark (Callorhinchus milii) genome.</title>
        <authorList>
            <person name="Venkatesh B."/>
            <person name="Kirkness E.F."/>
            <person name="Loh Y.H."/>
            <person name="Halpern A.L."/>
            <person name="Lee A.P."/>
            <person name="Johnson J."/>
            <person name="Dandona N."/>
            <person name="Viswanathan L.D."/>
            <person name="Tay A."/>
            <person name="Venter J.C."/>
            <person name="Strausberg R.L."/>
            <person name="Brenner S."/>
        </authorList>
    </citation>
    <scope>NUCLEOTIDE SEQUENCE [LARGE SCALE GENOMIC DNA]</scope>
</reference>
<dbReference type="InterPro" id="IPR018159">
    <property type="entry name" value="Spectrin/alpha-actinin"/>
</dbReference>
<reference evidence="3" key="5">
    <citation type="submission" date="2025-09" db="UniProtKB">
        <authorList>
            <consortium name="Ensembl"/>
        </authorList>
    </citation>
    <scope>IDENTIFICATION</scope>
</reference>
<protein>
    <submittedName>
        <fullName evidence="3">Uncharacterized protein</fullName>
    </submittedName>
</protein>
<keyword evidence="2" id="KW-0009">Actin-binding</keyword>
<dbReference type="Gene3D" id="1.20.58.60">
    <property type="match status" value="1"/>
</dbReference>
<dbReference type="InterPro" id="IPR002017">
    <property type="entry name" value="Spectrin_repeat"/>
</dbReference>
<dbReference type="Pfam" id="PF00435">
    <property type="entry name" value="Spectrin"/>
    <property type="match status" value="2"/>
</dbReference>
<dbReference type="SMART" id="SM00150">
    <property type="entry name" value="SPEC"/>
    <property type="match status" value="2"/>
</dbReference>
<dbReference type="GeneTree" id="ENSGT00940000161549"/>
<evidence type="ECO:0000256" key="2">
    <source>
        <dbReference type="ARBA" id="ARBA00023203"/>
    </source>
</evidence>